<name>A0A1H7W1U5_9BACT</name>
<evidence type="ECO:0000313" key="1">
    <source>
        <dbReference type="EMBL" id="SEM15480.1"/>
    </source>
</evidence>
<evidence type="ECO:0000313" key="2">
    <source>
        <dbReference type="Proteomes" id="UP000198744"/>
    </source>
</evidence>
<dbReference type="Proteomes" id="UP000198744">
    <property type="component" value="Unassembled WGS sequence"/>
</dbReference>
<organism evidence="1 2">
    <name type="scientific">Syntrophus gentianae</name>
    <dbReference type="NCBI Taxonomy" id="43775"/>
    <lineage>
        <taxon>Bacteria</taxon>
        <taxon>Pseudomonadati</taxon>
        <taxon>Thermodesulfobacteriota</taxon>
        <taxon>Syntrophia</taxon>
        <taxon>Syntrophales</taxon>
        <taxon>Syntrophaceae</taxon>
        <taxon>Syntrophus</taxon>
    </lineage>
</organism>
<dbReference type="OrthoDB" id="9919016at2"/>
<keyword evidence="2" id="KW-1185">Reference proteome</keyword>
<protein>
    <submittedName>
        <fullName evidence="1">Uncharacterized protein</fullName>
    </submittedName>
</protein>
<gene>
    <name evidence="1" type="ORF">SAMN04489760_105121</name>
</gene>
<dbReference type="STRING" id="43775.SAMN04489760_105121"/>
<sequence length="74" mass="8265">MTISVYQVDSVIKAYNKHIKTKADSKNATAVDDADNSCYRDCVTLSRSPVHKAATFEKISYNIRDIIVRSAVEV</sequence>
<dbReference type="EMBL" id="FOBS01000005">
    <property type="protein sequence ID" value="SEM15480.1"/>
    <property type="molecule type" value="Genomic_DNA"/>
</dbReference>
<accession>A0A1H7W1U5</accession>
<dbReference type="RefSeq" id="WP_139198226.1">
    <property type="nucleotide sequence ID" value="NZ_FOBS01000005.1"/>
</dbReference>
<proteinExistence type="predicted"/>
<dbReference type="AlphaFoldDB" id="A0A1H7W1U5"/>
<reference evidence="1 2" key="1">
    <citation type="submission" date="2016-10" db="EMBL/GenBank/DDBJ databases">
        <authorList>
            <person name="de Groot N.N."/>
        </authorList>
    </citation>
    <scope>NUCLEOTIDE SEQUENCE [LARGE SCALE GENOMIC DNA]</scope>
    <source>
        <strain evidence="1 2">DSM 8423</strain>
    </source>
</reference>